<feature type="compositionally biased region" description="Polar residues" evidence="1">
    <location>
        <begin position="380"/>
        <end position="389"/>
    </location>
</feature>
<evidence type="ECO:0000313" key="2">
    <source>
        <dbReference type="EMBL" id="KAK5988861.1"/>
    </source>
</evidence>
<reference evidence="2 3" key="1">
    <citation type="submission" date="2024-01" db="EMBL/GenBank/DDBJ databases">
        <title>Complete genome of Cladobotryum mycophilum ATHUM6906.</title>
        <authorList>
            <person name="Christinaki A.C."/>
            <person name="Myridakis A.I."/>
            <person name="Kouvelis V.N."/>
        </authorList>
    </citation>
    <scope>NUCLEOTIDE SEQUENCE [LARGE SCALE GENOMIC DNA]</scope>
    <source>
        <strain evidence="2 3">ATHUM6906</strain>
    </source>
</reference>
<sequence length="929" mass="100735">MPSFGRLGKHSNRSHHTVTEPPSLPSGVSAAAAAGAGNTNTLGPGPGVAGIGGSAGGAGTGGGGVGTALEADSPPDATPQSALSSSALSSSESFVDARQTQQQQQQQAAAVAAAEAQHHHQQQQQHQQSVAPPPAHLYHQGSSTGVNPSASIGSFDGHEQQLQQQPPPNDFDAAAHSRTSAQQYGLPFQLPPPPPPLPSQQQLQLQQQLYGSVSTTSLDNISSVASYLQTTQGAPAPPPQAAAPAEKRSTRKLLKGIFAKATGNQDHSSHHHHRQSESSAAAAAATAATAAAYDNTVGLGRRSSKRVSTSKTPNLKTNLSPASQLSSDRDWQTPSSGHHQQQQPSPLHDAGEVDDYNYREHQSDRTFPSQDSRIIPPLNTIRQVSNEVEISSPYDEDAYQPPPHPPPNHQQQAPPSQLQHPPGHVQVLTSHEQQQQQPRYDPQQVAYDQNHSPQQPSAQHYDSYQQTGDPRLVTSHLGPIPQQSHQQNPETISQLSHDSPAPDVDQRSMNQQLEHASPVVHYSTVQTQDLPPSAQTIPPPAMASGSAPPTRTAGPPPGFWSNSNMPPTSPLPGGPVLPGQTAPPANAQYRGDRPPQYDGAGVEKDRNSPQPSTTQERDADSEKAFKELLTKYKNVKRLYFDGKSQIEQLTSQVEHLQNAFANQRMSQSRTALDDSEYATRFNRLNGAINNLSFNIRKDWRCLPQWLEKYVSPDALKTGKQEMTAVGRAVISRWVVEEIFNKCFHPGLEQTLSAQLKEVELSIRGNAYTMHSQEEFDALTTKVVNWRMATLEGLQQKLGGTTTTDNRHVLTTKLTTNLTACLYQYLNTPPPSGVEGSTSMIVELAIGIAANLPLESRDVSIAYPLPGEILQPHLMEVEKGDCLLWMAGNLRETQRRMIRKARIRALKIRENQASLAPSQQKLVEYDLQDS</sequence>
<evidence type="ECO:0000313" key="3">
    <source>
        <dbReference type="Proteomes" id="UP001338125"/>
    </source>
</evidence>
<feature type="compositionally biased region" description="Basic and acidic residues" evidence="1">
    <location>
        <begin position="590"/>
        <end position="607"/>
    </location>
</feature>
<feature type="compositionally biased region" description="Polar residues" evidence="1">
    <location>
        <begin position="446"/>
        <end position="468"/>
    </location>
</feature>
<feature type="compositionally biased region" description="Polar residues" evidence="1">
    <location>
        <begin position="313"/>
        <end position="326"/>
    </location>
</feature>
<feature type="compositionally biased region" description="Gly residues" evidence="1">
    <location>
        <begin position="44"/>
        <end position="66"/>
    </location>
</feature>
<feature type="region of interest" description="Disordered" evidence="1">
    <location>
        <begin position="300"/>
        <end position="505"/>
    </location>
</feature>
<dbReference type="Proteomes" id="UP001338125">
    <property type="component" value="Unassembled WGS sequence"/>
</dbReference>
<feature type="compositionally biased region" description="Low complexity" evidence="1">
    <location>
        <begin position="25"/>
        <end position="43"/>
    </location>
</feature>
<gene>
    <name evidence="2" type="ORF">PT974_10358</name>
</gene>
<feature type="region of interest" description="Disordered" evidence="1">
    <location>
        <begin position="229"/>
        <end position="284"/>
    </location>
</feature>
<comment type="caution">
    <text evidence="2">The sequence shown here is derived from an EMBL/GenBank/DDBJ whole genome shotgun (WGS) entry which is preliminary data.</text>
</comment>
<dbReference type="EMBL" id="JAVFKD010000015">
    <property type="protein sequence ID" value="KAK5988861.1"/>
    <property type="molecule type" value="Genomic_DNA"/>
</dbReference>
<feature type="region of interest" description="Disordered" evidence="1">
    <location>
        <begin position="529"/>
        <end position="621"/>
    </location>
</feature>
<feature type="compositionally biased region" description="Basic residues" evidence="1">
    <location>
        <begin position="7"/>
        <end position="16"/>
    </location>
</feature>
<feature type="compositionally biased region" description="Low complexity" evidence="1">
    <location>
        <begin position="81"/>
        <end position="115"/>
    </location>
</feature>
<feature type="compositionally biased region" description="Low complexity" evidence="1">
    <location>
        <begin position="542"/>
        <end position="553"/>
    </location>
</feature>
<organism evidence="2 3">
    <name type="scientific">Cladobotryum mycophilum</name>
    <dbReference type="NCBI Taxonomy" id="491253"/>
    <lineage>
        <taxon>Eukaryota</taxon>
        <taxon>Fungi</taxon>
        <taxon>Dikarya</taxon>
        <taxon>Ascomycota</taxon>
        <taxon>Pezizomycotina</taxon>
        <taxon>Sordariomycetes</taxon>
        <taxon>Hypocreomycetidae</taxon>
        <taxon>Hypocreales</taxon>
        <taxon>Hypocreaceae</taxon>
        <taxon>Cladobotryum</taxon>
    </lineage>
</organism>
<keyword evidence="3" id="KW-1185">Reference proteome</keyword>
<feature type="compositionally biased region" description="Pro residues" evidence="1">
    <location>
        <begin position="189"/>
        <end position="198"/>
    </location>
</feature>
<evidence type="ECO:0000256" key="1">
    <source>
        <dbReference type="SAM" id="MobiDB-lite"/>
    </source>
</evidence>
<proteinExistence type="predicted"/>
<feature type="compositionally biased region" description="Polar residues" evidence="1">
    <location>
        <begin position="481"/>
        <end position="497"/>
    </location>
</feature>
<protein>
    <submittedName>
        <fullName evidence="2">Uncharacterized protein</fullName>
    </submittedName>
</protein>
<feature type="compositionally biased region" description="Polar residues" evidence="1">
    <location>
        <begin position="140"/>
        <end position="152"/>
    </location>
</feature>
<name>A0ABR0SAI3_9HYPO</name>
<feature type="region of interest" description="Disordered" evidence="1">
    <location>
        <begin position="1"/>
        <end position="208"/>
    </location>
</feature>
<feature type="compositionally biased region" description="Low complexity" evidence="1">
    <location>
        <begin position="199"/>
        <end position="208"/>
    </location>
</feature>
<feature type="compositionally biased region" description="Low complexity" evidence="1">
    <location>
        <begin position="433"/>
        <end position="444"/>
    </location>
</feature>
<accession>A0ABR0SAI3</accession>
<feature type="compositionally biased region" description="Low complexity" evidence="1">
    <location>
        <begin position="332"/>
        <end position="348"/>
    </location>
</feature>